<evidence type="ECO:0000313" key="16">
    <source>
        <dbReference type="Proteomes" id="UP000256884"/>
    </source>
</evidence>
<dbReference type="Pfam" id="PF00490">
    <property type="entry name" value="ALAD"/>
    <property type="match status" value="1"/>
</dbReference>
<dbReference type="GO" id="GO:0004655">
    <property type="term" value="F:porphobilinogen synthase activity"/>
    <property type="evidence" value="ECO:0007669"/>
    <property type="project" value="UniProtKB-EC"/>
</dbReference>
<dbReference type="UniPathway" id="UPA00251">
    <property type="reaction ID" value="UER00318"/>
</dbReference>
<feature type="binding site" evidence="10">
    <location>
        <position position="270"/>
    </location>
    <ligand>
        <name>5-aminolevulinate</name>
        <dbReference type="ChEBI" id="CHEBI:356416"/>
        <label>2</label>
    </ligand>
</feature>
<keyword evidence="11" id="KW-0862">Zinc</keyword>
<dbReference type="InterPro" id="IPR030656">
    <property type="entry name" value="ALAD_AS"/>
</dbReference>
<dbReference type="PIRSF" id="PIRSF001415">
    <property type="entry name" value="Porphbilin_synth"/>
    <property type="match status" value="1"/>
</dbReference>
<keyword evidence="12" id="KW-0460">Magnesium</keyword>
<proteinExistence type="inferred from homology"/>
<dbReference type="GO" id="GO:0005829">
    <property type="term" value="C:cytosol"/>
    <property type="evidence" value="ECO:0007669"/>
    <property type="project" value="TreeGrafter"/>
</dbReference>
<comment type="subunit">
    <text evidence="13">Homooctamer.</text>
</comment>
<accession>A0A3E0HW22</accession>
<evidence type="ECO:0000256" key="3">
    <source>
        <dbReference type="ARBA" id="ARBA00012053"/>
    </source>
</evidence>
<dbReference type="EC" id="4.2.1.24" evidence="3 13"/>
<evidence type="ECO:0000256" key="8">
    <source>
        <dbReference type="ARBA" id="ARBA00047651"/>
    </source>
</evidence>
<evidence type="ECO:0000256" key="5">
    <source>
        <dbReference type="ARBA" id="ARBA00023133"/>
    </source>
</evidence>
<comment type="catalytic activity">
    <reaction evidence="8 13">
        <text>2 5-aminolevulinate = porphobilinogen + 2 H2O + H(+)</text>
        <dbReference type="Rhea" id="RHEA:24064"/>
        <dbReference type="ChEBI" id="CHEBI:15377"/>
        <dbReference type="ChEBI" id="CHEBI:15378"/>
        <dbReference type="ChEBI" id="CHEBI:58126"/>
        <dbReference type="ChEBI" id="CHEBI:356416"/>
        <dbReference type="EC" id="4.2.1.24"/>
    </reaction>
</comment>
<feature type="active site" description="Schiff-base intermediate with substrate" evidence="9">
    <location>
        <position position="244"/>
    </location>
</feature>
<dbReference type="SMART" id="SM01004">
    <property type="entry name" value="ALAD"/>
    <property type="match status" value="1"/>
</dbReference>
<keyword evidence="5" id="KW-0350">Heme biosynthesis</keyword>
<evidence type="ECO:0000256" key="6">
    <source>
        <dbReference type="ARBA" id="ARBA00023239"/>
    </source>
</evidence>
<dbReference type="AlphaFoldDB" id="A0A3E0HW22"/>
<dbReference type="PANTHER" id="PTHR11458:SF0">
    <property type="entry name" value="DELTA-AMINOLEVULINIC ACID DEHYDRATASE"/>
    <property type="match status" value="1"/>
</dbReference>
<evidence type="ECO:0000256" key="14">
    <source>
        <dbReference type="RuleBase" id="RU004161"/>
    </source>
</evidence>
<feature type="binding site" evidence="11">
    <location>
        <position position="116"/>
    </location>
    <ligand>
        <name>Zn(2+)</name>
        <dbReference type="ChEBI" id="CHEBI:29105"/>
        <note>catalytic</note>
    </ligand>
</feature>
<keyword evidence="16" id="KW-1185">Reference proteome</keyword>
<dbReference type="EMBL" id="QUNS01000004">
    <property type="protein sequence ID" value="REH50629.1"/>
    <property type="molecule type" value="Genomic_DNA"/>
</dbReference>
<dbReference type="PROSITE" id="PS00169">
    <property type="entry name" value="D_ALA_DEHYDRATASE"/>
    <property type="match status" value="1"/>
</dbReference>
<keyword evidence="6 13" id="KW-0456">Lyase</keyword>
<dbReference type="SUPFAM" id="SSF51569">
    <property type="entry name" value="Aldolase"/>
    <property type="match status" value="1"/>
</dbReference>
<name>A0A3E0HW22_9FLAO</name>
<keyword evidence="11" id="KW-0479">Metal-binding</keyword>
<evidence type="ECO:0000313" key="15">
    <source>
        <dbReference type="EMBL" id="REH50629.1"/>
    </source>
</evidence>
<evidence type="ECO:0000256" key="9">
    <source>
        <dbReference type="PIRSR" id="PIRSR001415-1"/>
    </source>
</evidence>
<feature type="binding site" evidence="10">
    <location>
        <position position="213"/>
    </location>
    <ligand>
        <name>5-aminolevulinate</name>
        <dbReference type="ChEBI" id="CHEBI:356416"/>
        <label>1</label>
    </ligand>
</feature>
<evidence type="ECO:0000256" key="7">
    <source>
        <dbReference type="ARBA" id="ARBA00023244"/>
    </source>
</evidence>
<dbReference type="Proteomes" id="UP000256884">
    <property type="component" value="Unassembled WGS sequence"/>
</dbReference>
<dbReference type="GO" id="GO:0008270">
    <property type="term" value="F:zinc ion binding"/>
    <property type="evidence" value="ECO:0007669"/>
    <property type="project" value="TreeGrafter"/>
</dbReference>
<protein>
    <recommendedName>
        <fullName evidence="4 13">Delta-aminolevulinic acid dehydratase</fullName>
        <ecNumber evidence="3 13">4.2.1.24</ecNumber>
    </recommendedName>
</protein>
<dbReference type="FunFam" id="3.20.20.70:FF:000019">
    <property type="entry name" value="Delta-aminolevulinic acid dehydratase"/>
    <property type="match status" value="1"/>
</dbReference>
<dbReference type="Gene3D" id="3.20.20.70">
    <property type="entry name" value="Aldolase class I"/>
    <property type="match status" value="1"/>
</dbReference>
<feature type="binding site" evidence="12">
    <location>
        <position position="229"/>
    </location>
    <ligand>
        <name>Mg(2+)</name>
        <dbReference type="ChEBI" id="CHEBI:18420"/>
    </ligand>
</feature>
<evidence type="ECO:0000256" key="10">
    <source>
        <dbReference type="PIRSR" id="PIRSR001415-2"/>
    </source>
</evidence>
<evidence type="ECO:0000256" key="4">
    <source>
        <dbReference type="ARBA" id="ARBA00020771"/>
    </source>
</evidence>
<evidence type="ECO:0000256" key="13">
    <source>
        <dbReference type="RuleBase" id="RU000515"/>
    </source>
</evidence>
<gene>
    <name evidence="15" type="ORF">C7448_104241</name>
</gene>
<evidence type="ECO:0000256" key="2">
    <source>
        <dbReference type="ARBA" id="ARBA00008055"/>
    </source>
</evidence>
<keyword evidence="7 13" id="KW-0627">Porphyrin biosynthesis</keyword>
<feature type="binding site" evidence="11">
    <location>
        <position position="118"/>
    </location>
    <ligand>
        <name>Zn(2+)</name>
        <dbReference type="ChEBI" id="CHEBI:29105"/>
        <note>catalytic</note>
    </ligand>
</feature>
<comment type="pathway">
    <text evidence="1">Porphyrin-containing compound metabolism; protoporphyrin-IX biosynthesis; coproporphyrinogen-III from 5-aminolevulinate: step 1/4.</text>
</comment>
<evidence type="ECO:0000256" key="12">
    <source>
        <dbReference type="PIRSR" id="PIRSR001415-5"/>
    </source>
</evidence>
<feature type="active site" description="Schiff-base intermediate with substrate" evidence="9">
    <location>
        <position position="191"/>
    </location>
</feature>
<sequence length="320" mass="35859">MFRTRRLRKTENIRRLVRETKLSVDDFIYPLFIEEGTGIETEIPSMPGINRYSLDTISKELDEVVALKIPAVLLFGIPSKKDDEGTETWNDNGIMQQAIRFIKKNYPSLYVITDVCFCEYTSHGHCGVIHDNDVDNDATLVNLAKQTVSHAKAGADMVAPSGMMDGAIAMMRESLDNTGFANLPIMGYSVKYASGFYGPFREAVDSAPSFGDRRTYQMDPSNRDEGLREATFDDEEGADILMVKPALSYLDIIRDLKNNFDRPIACYNVSGEYSMVKAAAEKGWIDGEKVMMESLLSMKRAGADIIITYFAKEAARVLMR</sequence>
<dbReference type="InterPro" id="IPR013785">
    <property type="entry name" value="Aldolase_TIM"/>
</dbReference>
<dbReference type="PANTHER" id="PTHR11458">
    <property type="entry name" value="DELTA-AMINOLEVULINIC ACID DEHYDRATASE"/>
    <property type="match status" value="1"/>
</dbReference>
<feature type="binding site" evidence="11">
    <location>
        <position position="126"/>
    </location>
    <ligand>
        <name>Zn(2+)</name>
        <dbReference type="ChEBI" id="CHEBI:29105"/>
        <note>catalytic</note>
    </ligand>
</feature>
<dbReference type="CDD" id="cd00384">
    <property type="entry name" value="ALAD_PBGS"/>
    <property type="match status" value="1"/>
</dbReference>
<comment type="caution">
    <text evidence="15">The sequence shown here is derived from an EMBL/GenBank/DDBJ whole genome shotgun (WGS) entry which is preliminary data.</text>
</comment>
<dbReference type="RefSeq" id="WP_115901213.1">
    <property type="nucleotide sequence ID" value="NZ_QUNS01000004.1"/>
</dbReference>
<organism evidence="15 16">
    <name type="scientific">Tenacibaculum gallaicum</name>
    <dbReference type="NCBI Taxonomy" id="561505"/>
    <lineage>
        <taxon>Bacteria</taxon>
        <taxon>Pseudomonadati</taxon>
        <taxon>Bacteroidota</taxon>
        <taxon>Flavobacteriia</taxon>
        <taxon>Flavobacteriales</taxon>
        <taxon>Flavobacteriaceae</taxon>
        <taxon>Tenacibaculum</taxon>
    </lineage>
</organism>
<evidence type="ECO:0000256" key="1">
    <source>
        <dbReference type="ARBA" id="ARBA00004694"/>
    </source>
</evidence>
<feature type="binding site" evidence="10">
    <location>
        <position position="309"/>
    </location>
    <ligand>
        <name>5-aminolevulinate</name>
        <dbReference type="ChEBI" id="CHEBI:356416"/>
        <label>2</label>
    </ligand>
</feature>
<dbReference type="OrthoDB" id="9805001at2"/>
<comment type="similarity">
    <text evidence="2 14">Belongs to the ALAD family.</text>
</comment>
<dbReference type="GO" id="GO:0006782">
    <property type="term" value="P:protoporphyrinogen IX biosynthetic process"/>
    <property type="evidence" value="ECO:0007669"/>
    <property type="project" value="UniProtKB-UniPathway"/>
</dbReference>
<reference evidence="15 16" key="1">
    <citation type="submission" date="2018-08" db="EMBL/GenBank/DDBJ databases">
        <title>Genomic Encyclopedia of Type Strains, Phase IV (KMG-IV): sequencing the most valuable type-strain genomes for metagenomic binning, comparative biology and taxonomic classification.</title>
        <authorList>
            <person name="Goeker M."/>
        </authorList>
    </citation>
    <scope>NUCLEOTIDE SEQUENCE [LARGE SCALE GENOMIC DNA]</scope>
    <source>
        <strain evidence="15 16">DSM 18841</strain>
    </source>
</reference>
<feature type="binding site" evidence="10">
    <location>
        <position position="201"/>
    </location>
    <ligand>
        <name>5-aminolevulinate</name>
        <dbReference type="ChEBI" id="CHEBI:356416"/>
        <label>1</label>
    </ligand>
</feature>
<evidence type="ECO:0000256" key="11">
    <source>
        <dbReference type="PIRSR" id="PIRSR001415-3"/>
    </source>
</evidence>
<dbReference type="InterPro" id="IPR001731">
    <property type="entry name" value="ALAD"/>
</dbReference>
<dbReference type="PRINTS" id="PR00144">
    <property type="entry name" value="DALDHYDRTASE"/>
</dbReference>
<dbReference type="NCBIfam" id="NF006762">
    <property type="entry name" value="PRK09283.1"/>
    <property type="match status" value="1"/>
</dbReference>